<name>A0ABP1FFX5_9CHLO</name>
<protein>
    <submittedName>
        <fullName evidence="1">G522 protein</fullName>
    </submittedName>
</protein>
<comment type="caution">
    <text evidence="1">The sequence shown here is derived from an EMBL/GenBank/DDBJ whole genome shotgun (WGS) entry which is preliminary data.</text>
</comment>
<keyword evidence="2" id="KW-1185">Reference proteome</keyword>
<evidence type="ECO:0000313" key="1">
    <source>
        <dbReference type="EMBL" id="CAL5218799.1"/>
    </source>
</evidence>
<gene>
    <name evidence="1" type="primary">g522</name>
    <name evidence="1" type="ORF">VP750_LOCUS458</name>
</gene>
<dbReference type="Proteomes" id="UP001497392">
    <property type="component" value="Unassembled WGS sequence"/>
</dbReference>
<sequence length="128" mass="14890">MHGHKALPQDVFKIVNAGENLCRIPEWLNVMKGGATYRARKLGLESWKEAYTYTPEALETYLGKKVYTPKQFEYLNAYMDRREQYMNDFLVYLEACTQTEVWKGVGKSKELLKTQAGLDLHMDAYVLQ</sequence>
<proteinExistence type="predicted"/>
<reference evidence="1 2" key="1">
    <citation type="submission" date="2024-06" db="EMBL/GenBank/DDBJ databases">
        <authorList>
            <person name="Kraege A."/>
            <person name="Thomma B."/>
        </authorList>
    </citation>
    <scope>NUCLEOTIDE SEQUENCE [LARGE SCALE GENOMIC DNA]</scope>
</reference>
<accession>A0ABP1FFX5</accession>
<dbReference type="EMBL" id="CAXHTA020000001">
    <property type="protein sequence ID" value="CAL5218799.1"/>
    <property type="molecule type" value="Genomic_DNA"/>
</dbReference>
<organism evidence="1 2">
    <name type="scientific">Coccomyxa viridis</name>
    <dbReference type="NCBI Taxonomy" id="1274662"/>
    <lineage>
        <taxon>Eukaryota</taxon>
        <taxon>Viridiplantae</taxon>
        <taxon>Chlorophyta</taxon>
        <taxon>core chlorophytes</taxon>
        <taxon>Trebouxiophyceae</taxon>
        <taxon>Trebouxiophyceae incertae sedis</taxon>
        <taxon>Coccomyxaceae</taxon>
        <taxon>Coccomyxa</taxon>
    </lineage>
</organism>
<evidence type="ECO:0000313" key="2">
    <source>
        <dbReference type="Proteomes" id="UP001497392"/>
    </source>
</evidence>